<feature type="coiled-coil region" evidence="11">
    <location>
        <begin position="87"/>
        <end position="121"/>
    </location>
</feature>
<dbReference type="PIRSF" id="PIRSF037647">
    <property type="entry name" value="Dynein_regulator_Lis1"/>
    <property type="match status" value="1"/>
</dbReference>
<dbReference type="PRINTS" id="PR00320">
    <property type="entry name" value="GPROTEINBRPT"/>
</dbReference>
<reference evidence="13 14" key="1">
    <citation type="journal article" date="2011" name="Proc. Natl. Acad. Sci. U.S.A.">
        <title>Evolutionary erosion of yeast sex chromosomes by mating-type switching accidents.</title>
        <authorList>
            <person name="Gordon J.L."/>
            <person name="Armisen D."/>
            <person name="Proux-Wera E."/>
            <person name="Oheigeartaigh S.S."/>
            <person name="Byrne K.P."/>
            <person name="Wolfe K.H."/>
        </authorList>
    </citation>
    <scope>NUCLEOTIDE SEQUENCE [LARGE SCALE GENOMIC DNA]</scope>
    <source>
        <strain evidence="14">ATCC 10597 / BCRC 20456 / CBS 421 / NBRC 0211 / NRRL Y-12639</strain>
    </source>
</reference>
<dbReference type="GO" id="GO:0005634">
    <property type="term" value="C:nucleus"/>
    <property type="evidence" value="ECO:0007669"/>
    <property type="project" value="EnsemblFungi"/>
</dbReference>
<dbReference type="InterPro" id="IPR017252">
    <property type="entry name" value="Dynein_regulator_LIS1"/>
</dbReference>
<dbReference type="Gene3D" id="2.130.10.10">
    <property type="entry name" value="YVTN repeat-like/Quinoprotein amine dehydrogenase"/>
    <property type="match status" value="1"/>
</dbReference>
<dbReference type="OrthoDB" id="10264588at2759"/>
<dbReference type="GO" id="GO:0051012">
    <property type="term" value="P:microtubule sliding"/>
    <property type="evidence" value="ECO:0007669"/>
    <property type="project" value="UniProtKB-UniRule"/>
</dbReference>
<evidence type="ECO:0000256" key="6">
    <source>
        <dbReference type="ARBA" id="ARBA00022737"/>
    </source>
</evidence>
<protein>
    <recommendedName>
        <fullName evidence="11">Nuclear distribution protein PAC1</fullName>
    </recommendedName>
    <alternativeName>
        <fullName evidence="11">Lissencephaly-1 homolog</fullName>
        <shortName evidence="11">LIS-1</shortName>
    </alternativeName>
    <alternativeName>
        <fullName evidence="11">nudF homolog</fullName>
    </alternativeName>
</protein>
<dbReference type="AlphaFoldDB" id="G0WAZ1"/>
<dbReference type="EMBL" id="HE580271">
    <property type="protein sequence ID" value="CCD24911.1"/>
    <property type="molecule type" value="Genomic_DNA"/>
</dbReference>
<evidence type="ECO:0000256" key="1">
    <source>
        <dbReference type="ARBA" id="ARBA00022448"/>
    </source>
</evidence>
<dbReference type="InterPro" id="IPR037190">
    <property type="entry name" value="LIS1_N"/>
</dbReference>
<dbReference type="GO" id="GO:0030473">
    <property type="term" value="P:nuclear migration along microtubule"/>
    <property type="evidence" value="ECO:0007669"/>
    <property type="project" value="EnsemblFungi"/>
</dbReference>
<evidence type="ECO:0000256" key="3">
    <source>
        <dbReference type="ARBA" id="ARBA00022574"/>
    </source>
</evidence>
<dbReference type="SMART" id="SM00320">
    <property type="entry name" value="WD40"/>
    <property type="match status" value="7"/>
</dbReference>
<comment type="similarity">
    <text evidence="11">Belongs to the WD repeat LIS1/nudF family.</text>
</comment>
<dbReference type="PANTHER" id="PTHR44129">
    <property type="entry name" value="WD REPEAT-CONTAINING PROTEIN POP1"/>
    <property type="match status" value="1"/>
</dbReference>
<dbReference type="KEGG" id="ndi:NDAI_0E00950"/>
<dbReference type="GO" id="GO:0070840">
    <property type="term" value="F:dynein complex binding"/>
    <property type="evidence" value="ECO:0007669"/>
    <property type="project" value="UniProtKB-UniRule"/>
</dbReference>
<evidence type="ECO:0000313" key="14">
    <source>
        <dbReference type="Proteomes" id="UP000000689"/>
    </source>
</evidence>
<dbReference type="OMA" id="TTHCIKV"/>
<comment type="subunit">
    <text evidence="11">Self-associates. Interacts with NDL1 and dynein.</text>
</comment>
<keyword evidence="10 11" id="KW-0131">Cell cycle</keyword>
<accession>G0WAZ1</accession>
<dbReference type="GO" id="GO:0051301">
    <property type="term" value="P:cell division"/>
    <property type="evidence" value="ECO:0007669"/>
    <property type="project" value="UniProtKB-KW"/>
</dbReference>
<dbReference type="GO" id="GO:0005881">
    <property type="term" value="C:cytoplasmic microtubule"/>
    <property type="evidence" value="ECO:0007669"/>
    <property type="project" value="EnsemblFungi"/>
</dbReference>
<evidence type="ECO:0000256" key="5">
    <source>
        <dbReference type="ARBA" id="ARBA00022701"/>
    </source>
</evidence>
<feature type="repeat" description="WD" evidence="12">
    <location>
        <begin position="422"/>
        <end position="461"/>
    </location>
</feature>
<sequence>MQIHWKLPLTKESKEDLDRSIIDYVQWQYNEREKATPSVLENNGDDIDLDEKSLIASLKGLFLLPSDNTESTHEVNPLLLPRKWNSIVRLQRHIMTLEQTCRDLTNQVDTLQQEAKKHDNTNTIDSESLNISWIPKTFPNYSITVDTSISSVKLHPRLPIIFIGTDHGKLYAFDIFNPSLPLSSIQAHFKGITSIDSILLKSDKEGSAIISTTSKDLSIKLYKWIVTENKFQLQRSLISHEHIVSQNKLFIHGNDILLASCSRDTTIKIWNTSTAYCINSIPAHLDWVRSIDVFNEYVLSGSQDSSLRLTHWPSGNGLSIGKGHDFPIECVKFIPFLIMPQNENDSKEEEDDDDATKVTIARQPPSDGINAEDYMKLGFKYCASASRDKLIKIWEIPTPRFLMHRPPIPNGNNPIMKCVMTLKGHSSWVKDLQIRGNYLFSCSDDKTIKCWSLENGECVKTWNDSHSGFITCLEMDSDITALKETTENKVNLHREIMVTAGLDSKCNIYIR</sequence>
<keyword evidence="4 11" id="KW-0132">Cell division</keyword>
<dbReference type="Proteomes" id="UP000000689">
    <property type="component" value="Chromosome 5"/>
</dbReference>
<keyword evidence="1 11" id="KW-0813">Transport</keyword>
<keyword evidence="9 11" id="KW-0206">Cytoskeleton</keyword>
<comment type="function">
    <text evidence="11">Positively regulates the activity of the minus-end directed microtubule motor protein dynein. Plays a central role in positioning the mitotic spindle at the bud neck during cell division. Targets cytoplasmic dynein to microtubule plus ends, thereby promoting dynein-mediated microtubule sliding along the bud cortex and consequently the movement of the mitotic spindle to the bud neck.</text>
</comment>
<evidence type="ECO:0000256" key="4">
    <source>
        <dbReference type="ARBA" id="ARBA00022618"/>
    </source>
</evidence>
<keyword evidence="3 12" id="KW-0853">WD repeat</keyword>
<gene>
    <name evidence="13" type="primary">NDAI0E00950</name>
    <name evidence="11" type="synonym">LIS1</name>
    <name evidence="11" type="synonym">PAC1</name>
    <name evidence="13" type="ordered locus">NDAI_0E00950</name>
</gene>
<dbReference type="RefSeq" id="XP_003670154.1">
    <property type="nucleotide sequence ID" value="XM_003670106.1"/>
</dbReference>
<keyword evidence="6" id="KW-0677">Repeat</keyword>
<dbReference type="InterPro" id="IPR036322">
    <property type="entry name" value="WD40_repeat_dom_sf"/>
</dbReference>
<proteinExistence type="inferred from homology"/>
<evidence type="ECO:0000256" key="11">
    <source>
        <dbReference type="HAMAP-Rule" id="MF_03141"/>
    </source>
</evidence>
<dbReference type="HOGENOM" id="CLU_000288_57_15_1"/>
<dbReference type="GO" id="GO:0000132">
    <property type="term" value="P:establishment of mitotic spindle orientation"/>
    <property type="evidence" value="ECO:0007669"/>
    <property type="project" value="UniProtKB-UniRule"/>
</dbReference>
<dbReference type="GO" id="GO:0005875">
    <property type="term" value="C:microtubule associated complex"/>
    <property type="evidence" value="ECO:0007669"/>
    <property type="project" value="UniProtKB-UniRule"/>
</dbReference>
<keyword evidence="14" id="KW-1185">Reference proteome</keyword>
<evidence type="ECO:0000256" key="8">
    <source>
        <dbReference type="ARBA" id="ARBA00023054"/>
    </source>
</evidence>
<evidence type="ECO:0000256" key="9">
    <source>
        <dbReference type="ARBA" id="ARBA00023212"/>
    </source>
</evidence>
<dbReference type="InterPro" id="IPR019775">
    <property type="entry name" value="WD40_repeat_CS"/>
</dbReference>
<evidence type="ECO:0000256" key="10">
    <source>
        <dbReference type="ARBA" id="ARBA00023306"/>
    </source>
</evidence>
<dbReference type="eggNOG" id="KOG0295">
    <property type="taxonomic scope" value="Eukaryota"/>
</dbReference>
<dbReference type="SUPFAM" id="SSF109925">
    <property type="entry name" value="Lissencephaly-1 protein (Lis-1, PAF-AH alpha) N-terminal domain"/>
    <property type="match status" value="1"/>
</dbReference>
<evidence type="ECO:0000313" key="13">
    <source>
        <dbReference type="EMBL" id="CCD24911.1"/>
    </source>
</evidence>
<keyword evidence="5 11" id="KW-0493">Microtubule</keyword>
<dbReference type="InterPro" id="IPR001680">
    <property type="entry name" value="WD40_rpt"/>
</dbReference>
<dbReference type="Gene3D" id="1.20.960.30">
    <property type="match status" value="1"/>
</dbReference>
<dbReference type="PROSITE" id="PS50082">
    <property type="entry name" value="WD_REPEATS_2"/>
    <property type="match status" value="2"/>
</dbReference>
<organism evidence="13 14">
    <name type="scientific">Naumovozyma dairenensis (strain ATCC 10597 / BCRC 20456 / CBS 421 / NBRC 0211 / NRRL Y-12639)</name>
    <name type="common">Saccharomyces dairenensis</name>
    <dbReference type="NCBI Taxonomy" id="1071378"/>
    <lineage>
        <taxon>Eukaryota</taxon>
        <taxon>Fungi</taxon>
        <taxon>Dikarya</taxon>
        <taxon>Ascomycota</taxon>
        <taxon>Saccharomycotina</taxon>
        <taxon>Saccharomycetes</taxon>
        <taxon>Saccharomycetales</taxon>
        <taxon>Saccharomycetaceae</taxon>
        <taxon>Naumovozyma</taxon>
    </lineage>
</organism>
<dbReference type="GO" id="GO:0051010">
    <property type="term" value="F:microtubule plus-end binding"/>
    <property type="evidence" value="ECO:0007669"/>
    <property type="project" value="EnsemblFungi"/>
</dbReference>
<dbReference type="GO" id="GO:0042802">
    <property type="term" value="F:identical protein binding"/>
    <property type="evidence" value="ECO:0007669"/>
    <property type="project" value="EnsemblFungi"/>
</dbReference>
<dbReference type="SUPFAM" id="SSF50978">
    <property type="entry name" value="WD40 repeat-like"/>
    <property type="match status" value="1"/>
</dbReference>
<evidence type="ECO:0000256" key="7">
    <source>
        <dbReference type="ARBA" id="ARBA00022776"/>
    </source>
</evidence>
<keyword evidence="8 11" id="KW-0175">Coiled coil</keyword>
<keyword evidence="7 11" id="KW-0498">Mitosis</keyword>
<dbReference type="InterPro" id="IPR050349">
    <property type="entry name" value="WD_LIS1/nudF_dynein_reg"/>
</dbReference>
<comment type="subcellular location">
    <subcellularLocation>
        <location evidence="11">Cytoplasm</location>
        <location evidence="11">Cytoskeleton</location>
    </subcellularLocation>
    <subcellularLocation>
        <location evidence="11">Cytoplasm</location>
        <location evidence="11">Cytoskeleton</location>
        <location evidence="11">Spindle pole</location>
    </subcellularLocation>
    <text evidence="11">Localizes to the plus ends of microtubules and the mitotic spindle poles.</text>
</comment>
<evidence type="ECO:0000256" key="2">
    <source>
        <dbReference type="ARBA" id="ARBA00022490"/>
    </source>
</evidence>
<dbReference type="InterPro" id="IPR015943">
    <property type="entry name" value="WD40/YVTN_repeat-like_dom_sf"/>
</dbReference>
<dbReference type="GO" id="GO:0000922">
    <property type="term" value="C:spindle pole"/>
    <property type="evidence" value="ECO:0007669"/>
    <property type="project" value="UniProtKB-SubCell"/>
</dbReference>
<dbReference type="HAMAP" id="MF_03141">
    <property type="entry name" value="lis1"/>
    <property type="match status" value="1"/>
</dbReference>
<dbReference type="PROSITE" id="PS00678">
    <property type="entry name" value="WD_REPEATS_1"/>
    <property type="match status" value="1"/>
</dbReference>
<feature type="repeat" description="WD" evidence="12">
    <location>
        <begin position="257"/>
        <end position="280"/>
    </location>
</feature>
<dbReference type="Pfam" id="PF00400">
    <property type="entry name" value="WD40"/>
    <property type="match status" value="3"/>
</dbReference>
<evidence type="ECO:0000256" key="12">
    <source>
        <dbReference type="PROSITE-ProRule" id="PRU00221"/>
    </source>
</evidence>
<dbReference type="InterPro" id="IPR020472">
    <property type="entry name" value="WD40_PAC1"/>
</dbReference>
<name>G0WAZ1_NAUDC</name>
<dbReference type="STRING" id="1071378.G0WAZ1"/>
<dbReference type="GeneID" id="11498629"/>
<keyword evidence="2 11" id="KW-0963">Cytoplasm</keyword>